<feature type="transmembrane region" description="Helical" evidence="1">
    <location>
        <begin position="12"/>
        <end position="32"/>
    </location>
</feature>
<evidence type="ECO:0000256" key="1">
    <source>
        <dbReference type="SAM" id="Phobius"/>
    </source>
</evidence>
<keyword evidence="1" id="KW-0472">Membrane</keyword>
<reference evidence="2" key="1">
    <citation type="submission" date="2020-02" db="EMBL/GenBank/DDBJ databases">
        <authorList>
            <person name="Meier V. D."/>
        </authorList>
    </citation>
    <scope>NUCLEOTIDE SEQUENCE</scope>
    <source>
        <strain evidence="2">AVDCRST_MAG91</strain>
    </source>
</reference>
<name>A0A6J4TBV7_9SPHN</name>
<dbReference type="EMBL" id="CADCVX010000382">
    <property type="protein sequence ID" value="CAA9519127.1"/>
    <property type="molecule type" value="Genomic_DNA"/>
</dbReference>
<keyword evidence="1" id="KW-1133">Transmembrane helix</keyword>
<gene>
    <name evidence="2" type="ORF">AVDCRST_MAG91-2092</name>
</gene>
<sequence length="187" mass="19858">MELTQADNETPANTLATVLMGAAAGAVGVWALDRIDWFMWNREPQETRDRTVAARPGGEPPAQALVSKVEGATGRHLDDDRHELVSDVVHYAIGIGPAIGYALLRDKLPGRGLARGAAYGAALFVAQDELLNTVTGLGGKPTDYPWTAHARGIVAHTVYGVATELTLNLFEAAAQRLAGRGSDGDRF</sequence>
<protein>
    <recommendedName>
        <fullName evidence="3">DUF1440 domain-containing protein</fullName>
    </recommendedName>
</protein>
<accession>A0A6J4TBV7</accession>
<dbReference type="AlphaFoldDB" id="A0A6J4TBV7"/>
<evidence type="ECO:0008006" key="3">
    <source>
        <dbReference type="Google" id="ProtNLM"/>
    </source>
</evidence>
<proteinExistence type="predicted"/>
<organism evidence="2">
    <name type="scientific">uncultured Sphingomonadaceae bacterium</name>
    <dbReference type="NCBI Taxonomy" id="169976"/>
    <lineage>
        <taxon>Bacteria</taxon>
        <taxon>Pseudomonadati</taxon>
        <taxon>Pseudomonadota</taxon>
        <taxon>Alphaproteobacteria</taxon>
        <taxon>Sphingomonadales</taxon>
        <taxon>Sphingomonadaceae</taxon>
        <taxon>environmental samples</taxon>
    </lineage>
</organism>
<evidence type="ECO:0000313" key="2">
    <source>
        <dbReference type="EMBL" id="CAA9519127.1"/>
    </source>
</evidence>
<keyword evidence="1" id="KW-0812">Transmembrane</keyword>